<evidence type="ECO:0008006" key="2">
    <source>
        <dbReference type="Google" id="ProtNLM"/>
    </source>
</evidence>
<dbReference type="EMBL" id="JACGWK010000249">
    <property type="protein sequence ID" value="KAL0302565.1"/>
    <property type="molecule type" value="Genomic_DNA"/>
</dbReference>
<organism evidence="1">
    <name type="scientific">Sesamum angustifolium</name>
    <dbReference type="NCBI Taxonomy" id="2727405"/>
    <lineage>
        <taxon>Eukaryota</taxon>
        <taxon>Viridiplantae</taxon>
        <taxon>Streptophyta</taxon>
        <taxon>Embryophyta</taxon>
        <taxon>Tracheophyta</taxon>
        <taxon>Spermatophyta</taxon>
        <taxon>Magnoliopsida</taxon>
        <taxon>eudicotyledons</taxon>
        <taxon>Gunneridae</taxon>
        <taxon>Pentapetalae</taxon>
        <taxon>asterids</taxon>
        <taxon>lamiids</taxon>
        <taxon>Lamiales</taxon>
        <taxon>Pedaliaceae</taxon>
        <taxon>Sesamum</taxon>
    </lineage>
</organism>
<gene>
    <name evidence="1" type="ORF">Sangu_3093500</name>
</gene>
<dbReference type="CDD" id="cd09272">
    <property type="entry name" value="RNase_HI_RT_Ty1"/>
    <property type="match status" value="1"/>
</dbReference>
<sequence>MSLRVSRWRTPKETAVKTILKYLRRTKDIFFVYGGGEIILEGYTHASLYYDDDDAKSQSRFLFKFNVGVVAWNHSKQYTTTDSSTEAKYTAALEAANDAVWMQNEIQELGVVPSTVELVFIFYDNNGVIAQAKEPRSHHRSKHITDTTIA</sequence>
<protein>
    <recommendedName>
        <fullName evidence="2">Polyprotein</fullName>
    </recommendedName>
</protein>
<dbReference type="AlphaFoldDB" id="A0AAW2K7A7"/>
<reference evidence="1" key="2">
    <citation type="journal article" date="2024" name="Plant">
        <title>Genomic evolution and insights into agronomic trait innovations of Sesamum species.</title>
        <authorList>
            <person name="Miao H."/>
            <person name="Wang L."/>
            <person name="Qu L."/>
            <person name="Liu H."/>
            <person name="Sun Y."/>
            <person name="Le M."/>
            <person name="Wang Q."/>
            <person name="Wei S."/>
            <person name="Zheng Y."/>
            <person name="Lin W."/>
            <person name="Duan Y."/>
            <person name="Cao H."/>
            <person name="Xiong S."/>
            <person name="Wang X."/>
            <person name="Wei L."/>
            <person name="Li C."/>
            <person name="Ma Q."/>
            <person name="Ju M."/>
            <person name="Zhao R."/>
            <person name="Li G."/>
            <person name="Mu C."/>
            <person name="Tian Q."/>
            <person name="Mei H."/>
            <person name="Zhang T."/>
            <person name="Gao T."/>
            <person name="Zhang H."/>
        </authorList>
    </citation>
    <scope>NUCLEOTIDE SEQUENCE</scope>
    <source>
        <strain evidence="1">G01</strain>
    </source>
</reference>
<accession>A0AAW2K7A7</accession>
<reference evidence="1" key="1">
    <citation type="submission" date="2020-06" db="EMBL/GenBank/DDBJ databases">
        <authorList>
            <person name="Li T."/>
            <person name="Hu X."/>
            <person name="Zhang T."/>
            <person name="Song X."/>
            <person name="Zhang H."/>
            <person name="Dai N."/>
            <person name="Sheng W."/>
            <person name="Hou X."/>
            <person name="Wei L."/>
        </authorList>
    </citation>
    <scope>NUCLEOTIDE SEQUENCE</scope>
    <source>
        <strain evidence="1">G01</strain>
        <tissue evidence="1">Leaf</tissue>
    </source>
</reference>
<evidence type="ECO:0000313" key="1">
    <source>
        <dbReference type="EMBL" id="KAL0302565.1"/>
    </source>
</evidence>
<dbReference type="PANTHER" id="PTHR11439">
    <property type="entry name" value="GAG-POL-RELATED RETROTRANSPOSON"/>
    <property type="match status" value="1"/>
</dbReference>
<proteinExistence type="predicted"/>
<dbReference type="PANTHER" id="PTHR11439:SF496">
    <property type="entry name" value="RNA-DIRECTED DNA POLYMERASE"/>
    <property type="match status" value="1"/>
</dbReference>
<name>A0AAW2K7A7_9LAMI</name>
<comment type="caution">
    <text evidence="1">The sequence shown here is derived from an EMBL/GenBank/DDBJ whole genome shotgun (WGS) entry which is preliminary data.</text>
</comment>